<evidence type="ECO:0000256" key="1">
    <source>
        <dbReference type="SAM" id="MobiDB-lite"/>
    </source>
</evidence>
<keyword evidence="2" id="KW-1133">Transmembrane helix</keyword>
<protein>
    <submittedName>
        <fullName evidence="3">Uncharacterized protein</fullName>
    </submittedName>
</protein>
<sequence length="96" mass="10722">MNEVAKSDIFFVITTIAVVVVTVVFVVALLYLIKILRDFKQVSGRVKEESDRISKDLSDLHTAVREQGARVAQAVSSFGSKKKRNAPKKETKEDVE</sequence>
<proteinExistence type="predicted"/>
<feature type="compositionally biased region" description="Basic and acidic residues" evidence="1">
    <location>
        <begin position="87"/>
        <end position="96"/>
    </location>
</feature>
<organism evidence="3 4">
    <name type="scientific">Candidatus Yonathbacteria bacterium RIFOXYD1_FULL_52_36</name>
    <dbReference type="NCBI Taxonomy" id="1802730"/>
    <lineage>
        <taxon>Bacteria</taxon>
        <taxon>Candidatus Yonathiibacteriota</taxon>
    </lineage>
</organism>
<keyword evidence="2" id="KW-0812">Transmembrane</keyword>
<accession>A0A1G2SMB5</accession>
<evidence type="ECO:0000256" key="2">
    <source>
        <dbReference type="SAM" id="Phobius"/>
    </source>
</evidence>
<evidence type="ECO:0000313" key="3">
    <source>
        <dbReference type="EMBL" id="OHA85809.1"/>
    </source>
</evidence>
<dbReference type="EMBL" id="MHUZ01000015">
    <property type="protein sequence ID" value="OHA85809.1"/>
    <property type="molecule type" value="Genomic_DNA"/>
</dbReference>
<dbReference type="AlphaFoldDB" id="A0A1G2SMB5"/>
<gene>
    <name evidence="3" type="ORF">A2591_00490</name>
</gene>
<reference evidence="3 4" key="1">
    <citation type="journal article" date="2016" name="Nat. Commun.">
        <title>Thousands of microbial genomes shed light on interconnected biogeochemical processes in an aquifer system.</title>
        <authorList>
            <person name="Anantharaman K."/>
            <person name="Brown C.T."/>
            <person name="Hug L.A."/>
            <person name="Sharon I."/>
            <person name="Castelle C.J."/>
            <person name="Probst A.J."/>
            <person name="Thomas B.C."/>
            <person name="Singh A."/>
            <person name="Wilkins M.J."/>
            <person name="Karaoz U."/>
            <person name="Brodie E.L."/>
            <person name="Williams K.H."/>
            <person name="Hubbard S.S."/>
            <person name="Banfield J.F."/>
        </authorList>
    </citation>
    <scope>NUCLEOTIDE SEQUENCE [LARGE SCALE GENOMIC DNA]</scope>
</reference>
<dbReference type="Proteomes" id="UP000178168">
    <property type="component" value="Unassembled WGS sequence"/>
</dbReference>
<comment type="caution">
    <text evidence="3">The sequence shown here is derived from an EMBL/GenBank/DDBJ whole genome shotgun (WGS) entry which is preliminary data.</text>
</comment>
<feature type="region of interest" description="Disordered" evidence="1">
    <location>
        <begin position="74"/>
        <end position="96"/>
    </location>
</feature>
<keyword evidence="2" id="KW-0472">Membrane</keyword>
<feature type="transmembrane region" description="Helical" evidence="2">
    <location>
        <begin position="12"/>
        <end position="33"/>
    </location>
</feature>
<name>A0A1G2SMB5_9BACT</name>
<dbReference type="STRING" id="1802730.A2591_00490"/>
<evidence type="ECO:0000313" key="4">
    <source>
        <dbReference type="Proteomes" id="UP000178168"/>
    </source>
</evidence>